<feature type="transmembrane region" description="Helical" evidence="1">
    <location>
        <begin position="194"/>
        <end position="218"/>
    </location>
</feature>
<evidence type="ECO:0008006" key="4">
    <source>
        <dbReference type="Google" id="ProtNLM"/>
    </source>
</evidence>
<dbReference type="PROSITE" id="PS51257">
    <property type="entry name" value="PROKAR_LIPOPROTEIN"/>
    <property type="match status" value="1"/>
</dbReference>
<feature type="transmembrane region" description="Helical" evidence="1">
    <location>
        <begin position="45"/>
        <end position="67"/>
    </location>
</feature>
<feature type="transmembrane region" description="Helical" evidence="1">
    <location>
        <begin position="96"/>
        <end position="121"/>
    </location>
</feature>
<keyword evidence="1" id="KW-1133">Transmembrane helix</keyword>
<feature type="transmembrane region" description="Helical" evidence="1">
    <location>
        <begin position="155"/>
        <end position="182"/>
    </location>
</feature>
<protein>
    <recommendedName>
        <fullName evidence="4">ABC-2 family transporter protein</fullName>
    </recommendedName>
</protein>
<organism evidence="2 3">
    <name type="scientific">Trueperella bernardiae</name>
    <dbReference type="NCBI Taxonomy" id="59561"/>
    <lineage>
        <taxon>Bacteria</taxon>
        <taxon>Bacillati</taxon>
        <taxon>Actinomycetota</taxon>
        <taxon>Actinomycetes</taxon>
        <taxon>Actinomycetales</taxon>
        <taxon>Actinomycetaceae</taxon>
        <taxon>Trueperella</taxon>
    </lineage>
</organism>
<gene>
    <name evidence="2" type="ORF">AQZ59_00576</name>
</gene>
<dbReference type="OrthoDB" id="4399269at2"/>
<dbReference type="PATRIC" id="fig|59561.3.peg.568"/>
<evidence type="ECO:0000313" key="2">
    <source>
        <dbReference type="EMBL" id="KTF04591.1"/>
    </source>
</evidence>
<evidence type="ECO:0000313" key="3">
    <source>
        <dbReference type="Proteomes" id="UP000054404"/>
    </source>
</evidence>
<feature type="transmembrane region" description="Helical" evidence="1">
    <location>
        <begin position="16"/>
        <end position="39"/>
    </location>
</feature>
<accession>A0A0W1KLS7</accession>
<dbReference type="AlphaFoldDB" id="A0A0W1KLS7"/>
<proteinExistence type="predicted"/>
<reference evidence="2 3" key="1">
    <citation type="submission" date="2015-11" db="EMBL/GenBank/DDBJ databases">
        <title>Draft Genome Sequence of the Type Strain Trueperella bernardiae LCDC 89-0504T, Isolated from Blood Culture.</title>
        <authorList>
            <person name="Bernier A.-M."/>
            <person name="Bernard K."/>
        </authorList>
    </citation>
    <scope>NUCLEOTIDE SEQUENCE [LARGE SCALE GENOMIC DNA]</scope>
    <source>
        <strain evidence="2 3">LCDC 89-0504</strain>
    </source>
</reference>
<name>A0A0W1KLS7_9ACTO</name>
<evidence type="ECO:0000256" key="1">
    <source>
        <dbReference type="SAM" id="Phobius"/>
    </source>
</evidence>
<keyword evidence="3" id="KW-1185">Reference proteome</keyword>
<dbReference type="STRING" id="59561.AQZ59_00576"/>
<dbReference type="Proteomes" id="UP000054404">
    <property type="component" value="Unassembled WGS sequence"/>
</dbReference>
<sequence>MIGKLLKHEFIRTRGIIGVVVGAALATIALGCALMAFRIPVLNEFGVVLGLLPVIVLVPALQIILAVDFWRSSFRSEGYLTHAIPVKGSTIYWTKLGWAMIVTAVALVIDFLLLALVWFVVGTTLGAAFFDPDPNLFAVVGEVLRNAGQVVPVPVLYGLVIPLLLIGVFFMWPVFFTFVATVGSEGRFGRMGAGGPIVVAIVAWIAWQVAAVISLAAVPFGLDMSMIERGGAPEFVHYGMAQLIAADPDSEVMPLGMFVGMAIMIVVFLWLSRRSWNQKVELN</sequence>
<dbReference type="EMBL" id="LNIZ01000002">
    <property type="protein sequence ID" value="KTF04591.1"/>
    <property type="molecule type" value="Genomic_DNA"/>
</dbReference>
<keyword evidence="1" id="KW-0472">Membrane</keyword>
<keyword evidence="1" id="KW-0812">Transmembrane</keyword>
<comment type="caution">
    <text evidence="2">The sequence shown here is derived from an EMBL/GenBank/DDBJ whole genome shotgun (WGS) entry which is preliminary data.</text>
</comment>
<dbReference type="RefSeq" id="WP_062612967.1">
    <property type="nucleotide sequence ID" value="NZ_LNIZ01000002.1"/>
</dbReference>
<feature type="transmembrane region" description="Helical" evidence="1">
    <location>
        <begin position="252"/>
        <end position="271"/>
    </location>
</feature>